<protein>
    <submittedName>
        <fullName evidence="1">Uncharacterized protein</fullName>
    </submittedName>
</protein>
<reference evidence="1 2" key="1">
    <citation type="submission" date="2021-06" db="EMBL/GenBank/DDBJ databases">
        <authorList>
            <person name="Grouzdev D.S."/>
            <person name="Koziaeva V."/>
        </authorList>
    </citation>
    <scope>NUCLEOTIDE SEQUENCE [LARGE SCALE GENOMIC DNA]</scope>
    <source>
        <strain evidence="1 2">22</strain>
    </source>
</reference>
<name>A0A947CZU6_9HYPH</name>
<gene>
    <name evidence="1" type="ORF">KL771_01705</name>
</gene>
<evidence type="ECO:0000313" key="1">
    <source>
        <dbReference type="EMBL" id="MBT9288145.1"/>
    </source>
</evidence>
<proteinExistence type="predicted"/>
<keyword evidence="2" id="KW-1185">Reference proteome</keyword>
<dbReference type="EMBL" id="JAHHZF010000001">
    <property type="protein sequence ID" value="MBT9288145.1"/>
    <property type="molecule type" value="Genomic_DNA"/>
</dbReference>
<dbReference type="Proteomes" id="UP000766595">
    <property type="component" value="Unassembled WGS sequence"/>
</dbReference>
<comment type="caution">
    <text evidence="1">The sequence shown here is derived from an EMBL/GenBank/DDBJ whole genome shotgun (WGS) entry which is preliminary data.</text>
</comment>
<dbReference type="RefSeq" id="WP_261966834.1">
    <property type="nucleotide sequence ID" value="NZ_JAHHZF010000001.1"/>
</dbReference>
<dbReference type="AlphaFoldDB" id="A0A947CZU6"/>
<evidence type="ECO:0000313" key="2">
    <source>
        <dbReference type="Proteomes" id="UP000766595"/>
    </source>
</evidence>
<accession>A0A947CZU6</accession>
<sequence>MSVQIDPKWEFIAEELVDAGRFPDVQAVFDAAFSVLRRTALGEMDLRALVREAEMAGGFVSAEDLLAESKTWLEDLDVE</sequence>
<organism evidence="1 2">
    <name type="scientific">Prosthecodimorpha staleyi</name>
    <dbReference type="NCBI Taxonomy" id="2840188"/>
    <lineage>
        <taxon>Bacteria</taxon>
        <taxon>Pseudomonadati</taxon>
        <taxon>Pseudomonadota</taxon>
        <taxon>Alphaproteobacteria</taxon>
        <taxon>Hyphomicrobiales</taxon>
        <taxon>Ancalomicrobiaceae</taxon>
        <taxon>Prosthecodimorpha</taxon>
    </lineage>
</organism>